<keyword evidence="7 10" id="KW-0460">Magnesium</keyword>
<evidence type="ECO:0000313" key="12">
    <source>
        <dbReference type="EMBL" id="KRN96091.1"/>
    </source>
</evidence>
<dbReference type="PATRIC" id="fig|348151.3.peg.1518"/>
<accession>A0A0R2L322</accession>
<evidence type="ECO:0000313" key="13">
    <source>
        <dbReference type="Proteomes" id="UP000051139"/>
    </source>
</evidence>
<dbReference type="InterPro" id="IPR003374">
    <property type="entry name" value="ApbE-like_sf"/>
</dbReference>
<dbReference type="Proteomes" id="UP000051139">
    <property type="component" value="Unassembled WGS sequence"/>
</dbReference>
<evidence type="ECO:0000256" key="1">
    <source>
        <dbReference type="ARBA" id="ARBA00011955"/>
    </source>
</evidence>
<dbReference type="EMBL" id="JQCB01000005">
    <property type="protein sequence ID" value="KRN96091.1"/>
    <property type="molecule type" value="Genomic_DNA"/>
</dbReference>
<evidence type="ECO:0000256" key="11">
    <source>
        <dbReference type="PIRSR" id="PIRSR006268-2"/>
    </source>
</evidence>
<keyword evidence="4 10" id="KW-0808">Transferase</keyword>
<dbReference type="PANTHER" id="PTHR30040:SF2">
    <property type="entry name" value="FAD:PROTEIN FMN TRANSFERASE"/>
    <property type="match status" value="1"/>
</dbReference>
<dbReference type="EC" id="2.7.1.180" evidence="1 10"/>
<feature type="binding site" evidence="11">
    <location>
        <position position="161"/>
    </location>
    <ligand>
        <name>Mg(2+)</name>
        <dbReference type="ChEBI" id="CHEBI:18420"/>
    </ligand>
</feature>
<evidence type="ECO:0000256" key="2">
    <source>
        <dbReference type="ARBA" id="ARBA00016337"/>
    </source>
</evidence>
<keyword evidence="5 10" id="KW-0479">Metal-binding</keyword>
<evidence type="ECO:0000256" key="8">
    <source>
        <dbReference type="ARBA" id="ARBA00031306"/>
    </source>
</evidence>
<keyword evidence="3 10" id="KW-0285">Flavoprotein</keyword>
<dbReference type="AlphaFoldDB" id="A0A0R2L322"/>
<evidence type="ECO:0000256" key="3">
    <source>
        <dbReference type="ARBA" id="ARBA00022630"/>
    </source>
</evidence>
<dbReference type="GO" id="GO:0046872">
    <property type="term" value="F:metal ion binding"/>
    <property type="evidence" value="ECO:0007669"/>
    <property type="project" value="UniProtKB-UniRule"/>
</dbReference>
<evidence type="ECO:0000256" key="10">
    <source>
        <dbReference type="PIRNR" id="PIRNR006268"/>
    </source>
</evidence>
<evidence type="ECO:0000256" key="7">
    <source>
        <dbReference type="ARBA" id="ARBA00022842"/>
    </source>
</evidence>
<evidence type="ECO:0000256" key="6">
    <source>
        <dbReference type="ARBA" id="ARBA00022827"/>
    </source>
</evidence>
<comment type="catalytic activity">
    <reaction evidence="9 10">
        <text>L-threonyl-[protein] + FAD = FMN-L-threonyl-[protein] + AMP + H(+)</text>
        <dbReference type="Rhea" id="RHEA:36847"/>
        <dbReference type="Rhea" id="RHEA-COMP:11060"/>
        <dbReference type="Rhea" id="RHEA-COMP:11061"/>
        <dbReference type="ChEBI" id="CHEBI:15378"/>
        <dbReference type="ChEBI" id="CHEBI:30013"/>
        <dbReference type="ChEBI" id="CHEBI:57692"/>
        <dbReference type="ChEBI" id="CHEBI:74257"/>
        <dbReference type="ChEBI" id="CHEBI:456215"/>
        <dbReference type="EC" id="2.7.1.180"/>
    </reaction>
</comment>
<evidence type="ECO:0000256" key="4">
    <source>
        <dbReference type="ARBA" id="ARBA00022679"/>
    </source>
</evidence>
<comment type="similarity">
    <text evidence="10">Belongs to the ApbE family.</text>
</comment>
<name>A0A0R2L322_9LACO</name>
<keyword evidence="6 10" id="KW-0274">FAD</keyword>
<dbReference type="PIRSF" id="PIRSF006268">
    <property type="entry name" value="ApbE"/>
    <property type="match status" value="1"/>
</dbReference>
<dbReference type="PANTHER" id="PTHR30040">
    <property type="entry name" value="THIAMINE BIOSYNTHESIS LIPOPROTEIN APBE"/>
    <property type="match status" value="1"/>
</dbReference>
<dbReference type="GO" id="GO:0016740">
    <property type="term" value="F:transferase activity"/>
    <property type="evidence" value="ECO:0007669"/>
    <property type="project" value="UniProtKB-UniRule"/>
</dbReference>
<keyword evidence="13" id="KW-1185">Reference proteome</keyword>
<feature type="binding site" evidence="11">
    <location>
        <position position="281"/>
    </location>
    <ligand>
        <name>Mg(2+)</name>
        <dbReference type="ChEBI" id="CHEBI:18420"/>
    </ligand>
</feature>
<organism evidence="12 13">
    <name type="scientific">Furfurilactobacillus siliginis</name>
    <dbReference type="NCBI Taxonomy" id="348151"/>
    <lineage>
        <taxon>Bacteria</taxon>
        <taxon>Bacillati</taxon>
        <taxon>Bacillota</taxon>
        <taxon>Bacilli</taxon>
        <taxon>Lactobacillales</taxon>
        <taxon>Lactobacillaceae</taxon>
        <taxon>Furfurilactobacillus</taxon>
    </lineage>
</organism>
<comment type="cofactor">
    <cofactor evidence="11">
        <name>Mg(2+)</name>
        <dbReference type="ChEBI" id="CHEBI:18420"/>
    </cofactor>
    <cofactor evidence="11">
        <name>Mn(2+)</name>
        <dbReference type="ChEBI" id="CHEBI:29035"/>
    </cofactor>
    <text evidence="11">Magnesium. Can also use manganese.</text>
</comment>
<evidence type="ECO:0000256" key="9">
    <source>
        <dbReference type="ARBA" id="ARBA00048540"/>
    </source>
</evidence>
<dbReference type="Gene3D" id="3.10.520.10">
    <property type="entry name" value="ApbE-like domains"/>
    <property type="match status" value="1"/>
</dbReference>
<dbReference type="STRING" id="348151.IV55_GL001471"/>
<dbReference type="Pfam" id="PF02424">
    <property type="entry name" value="ApbE"/>
    <property type="match status" value="1"/>
</dbReference>
<dbReference type="SUPFAM" id="SSF143631">
    <property type="entry name" value="ApbE-like"/>
    <property type="match status" value="1"/>
</dbReference>
<sequence>MMKSGWTHTLIDDAAKTPQTQTFHALGTSIVLTVYGTTSADILTASQQLVDQYEDQLTVNRVDSEVMAINHAAGETAIQVSDSTFSLVKLALTASLEDSGFNAAIGPLVKQWQIGFAGAHVPSKESIQAAMTLIDPHKIVLDEEQHSVLLQEAGMELDLGAIAKGYIADRIRDLWRAHGVISGIINLGGNLLFVGDAPARVDKMWRIGVQDPWAQRGAPLATVILPECSAVTSGIYERHLDVDGQAYHHIIDSRTGYPFETRLESVTIFSRHSVIGEIESTRLFFDQAADEQWLVAHPDCYGAVFVSQDHKLTSVGFKQQVDGSLILASNEV</sequence>
<gene>
    <name evidence="12" type="ORF">IV55_GL001471</name>
</gene>
<proteinExistence type="inferred from homology"/>
<evidence type="ECO:0000256" key="5">
    <source>
        <dbReference type="ARBA" id="ARBA00022723"/>
    </source>
</evidence>
<protein>
    <recommendedName>
        <fullName evidence="2 10">FAD:protein FMN transferase</fullName>
        <ecNumber evidence="1 10">2.7.1.180</ecNumber>
    </recommendedName>
    <alternativeName>
        <fullName evidence="8 10">Flavin transferase</fullName>
    </alternativeName>
</protein>
<keyword evidence="12" id="KW-0449">Lipoprotein</keyword>
<reference evidence="12 13" key="1">
    <citation type="journal article" date="2015" name="Genome Announc.">
        <title>Expanding the biotechnology potential of lactobacilli through comparative genomics of 213 strains and associated genera.</title>
        <authorList>
            <person name="Sun Z."/>
            <person name="Harris H.M."/>
            <person name="McCann A."/>
            <person name="Guo C."/>
            <person name="Argimon S."/>
            <person name="Zhang W."/>
            <person name="Yang X."/>
            <person name="Jeffery I.B."/>
            <person name="Cooney J.C."/>
            <person name="Kagawa T.F."/>
            <person name="Liu W."/>
            <person name="Song Y."/>
            <person name="Salvetti E."/>
            <person name="Wrobel A."/>
            <person name="Rasinkangas P."/>
            <person name="Parkhill J."/>
            <person name="Rea M.C."/>
            <person name="O'Sullivan O."/>
            <person name="Ritari J."/>
            <person name="Douillard F.P."/>
            <person name="Paul Ross R."/>
            <person name="Yang R."/>
            <person name="Briner A.E."/>
            <person name="Felis G.E."/>
            <person name="de Vos W.M."/>
            <person name="Barrangou R."/>
            <person name="Klaenhammer T.R."/>
            <person name="Caufield P.W."/>
            <person name="Cui Y."/>
            <person name="Zhang H."/>
            <person name="O'Toole P.W."/>
        </authorList>
    </citation>
    <scope>NUCLEOTIDE SEQUENCE [LARGE SCALE GENOMIC DNA]</scope>
    <source>
        <strain evidence="12 13">DSM 22696</strain>
    </source>
</reference>
<comment type="caution">
    <text evidence="12">The sequence shown here is derived from an EMBL/GenBank/DDBJ whole genome shotgun (WGS) entry which is preliminary data.</text>
</comment>
<dbReference type="InterPro" id="IPR024932">
    <property type="entry name" value="ApbE"/>
</dbReference>